<dbReference type="EC" id="2.7.1.26" evidence="15"/>
<dbReference type="SUPFAM" id="SSF82114">
    <property type="entry name" value="Riboflavin kinase-like"/>
    <property type="match status" value="1"/>
</dbReference>
<dbReference type="SUPFAM" id="SSF52374">
    <property type="entry name" value="Nucleotidylyl transferase"/>
    <property type="match status" value="1"/>
</dbReference>
<dbReference type="Gene3D" id="2.40.30.30">
    <property type="entry name" value="Riboflavin kinase-like"/>
    <property type="match status" value="1"/>
</dbReference>
<keyword evidence="11 15" id="KW-0067">ATP-binding</keyword>
<dbReference type="InterPro" id="IPR023468">
    <property type="entry name" value="Riboflavin_kinase"/>
</dbReference>
<dbReference type="PATRIC" id="fig|1193502.14.peg.1751"/>
<accession>A0A1D7TKI2</accession>
<dbReference type="STRING" id="1193502.SHALO_1725"/>
<dbReference type="PIRSF" id="PIRSF004491">
    <property type="entry name" value="FAD_Synth"/>
    <property type="match status" value="1"/>
</dbReference>
<dbReference type="InterPro" id="IPR014729">
    <property type="entry name" value="Rossmann-like_a/b/a_fold"/>
</dbReference>
<evidence type="ECO:0000259" key="16">
    <source>
        <dbReference type="SMART" id="SM00904"/>
    </source>
</evidence>
<dbReference type="InterPro" id="IPR002606">
    <property type="entry name" value="Riboflavin_kinase_bac"/>
</dbReference>
<evidence type="ECO:0000256" key="8">
    <source>
        <dbReference type="ARBA" id="ARBA00022741"/>
    </source>
</evidence>
<evidence type="ECO:0000256" key="5">
    <source>
        <dbReference type="ARBA" id="ARBA00022643"/>
    </source>
</evidence>
<evidence type="ECO:0000256" key="14">
    <source>
        <dbReference type="ARBA" id="ARBA00049494"/>
    </source>
</evidence>
<keyword evidence="9 15" id="KW-0418">Kinase</keyword>
<evidence type="ECO:0000256" key="2">
    <source>
        <dbReference type="ARBA" id="ARBA00004726"/>
    </source>
</evidence>
<dbReference type="Pfam" id="PF01687">
    <property type="entry name" value="Flavokinase"/>
    <property type="match status" value="1"/>
</dbReference>
<evidence type="ECO:0000256" key="10">
    <source>
        <dbReference type="ARBA" id="ARBA00022827"/>
    </source>
</evidence>
<dbReference type="GO" id="GO:0003919">
    <property type="term" value="F:FMN adenylyltransferase activity"/>
    <property type="evidence" value="ECO:0007669"/>
    <property type="project" value="UniProtKB-UniRule"/>
</dbReference>
<dbReference type="GO" id="GO:0009231">
    <property type="term" value="P:riboflavin biosynthetic process"/>
    <property type="evidence" value="ECO:0007669"/>
    <property type="project" value="InterPro"/>
</dbReference>
<dbReference type="GO" id="GO:0008531">
    <property type="term" value="F:riboflavin kinase activity"/>
    <property type="evidence" value="ECO:0007669"/>
    <property type="project" value="UniProtKB-UniRule"/>
</dbReference>
<comment type="similarity">
    <text evidence="15">Belongs to the ribF family.</text>
</comment>
<comment type="pathway">
    <text evidence="2 15">Cofactor biosynthesis; FAD biosynthesis; FAD from FMN: step 1/1.</text>
</comment>
<comment type="pathway">
    <text evidence="3 15">Cofactor biosynthesis; FMN biosynthesis; FMN from riboflavin (ATP route): step 1/1.</text>
</comment>
<dbReference type="EC" id="2.7.7.2" evidence="15"/>
<evidence type="ECO:0000256" key="9">
    <source>
        <dbReference type="ARBA" id="ARBA00022777"/>
    </source>
</evidence>
<keyword evidence="10 15" id="KW-0274">FAD</keyword>
<keyword evidence="7 15" id="KW-0548">Nucleotidyltransferase</keyword>
<dbReference type="SMART" id="SM00904">
    <property type="entry name" value="Flavokinase"/>
    <property type="match status" value="1"/>
</dbReference>
<keyword evidence="12" id="KW-0511">Multifunctional enzyme</keyword>
<evidence type="ECO:0000313" key="17">
    <source>
        <dbReference type="EMBL" id="AOO65496.1"/>
    </source>
</evidence>
<dbReference type="GO" id="GO:0006747">
    <property type="term" value="P:FAD biosynthetic process"/>
    <property type="evidence" value="ECO:0007669"/>
    <property type="project" value="UniProtKB-UniRule"/>
</dbReference>
<dbReference type="UniPathway" id="UPA00277">
    <property type="reaction ID" value="UER00407"/>
</dbReference>
<dbReference type="InterPro" id="IPR023465">
    <property type="entry name" value="Riboflavin_kinase_dom_sf"/>
</dbReference>
<dbReference type="Proteomes" id="UP000094609">
    <property type="component" value="Chromosome"/>
</dbReference>
<organism evidence="17 18">
    <name type="scientific">Sulfurospirillum halorespirans DSM 13726</name>
    <dbReference type="NCBI Taxonomy" id="1193502"/>
    <lineage>
        <taxon>Bacteria</taxon>
        <taxon>Pseudomonadati</taxon>
        <taxon>Campylobacterota</taxon>
        <taxon>Epsilonproteobacteria</taxon>
        <taxon>Campylobacterales</taxon>
        <taxon>Sulfurospirillaceae</taxon>
        <taxon>Sulfurospirillum</taxon>
    </lineage>
</organism>
<evidence type="ECO:0000256" key="4">
    <source>
        <dbReference type="ARBA" id="ARBA00022630"/>
    </source>
</evidence>
<dbReference type="EMBL" id="CP017111">
    <property type="protein sequence ID" value="AOO65496.1"/>
    <property type="molecule type" value="Genomic_DNA"/>
</dbReference>
<comment type="catalytic activity">
    <reaction evidence="13 15">
        <text>riboflavin + ATP = FMN + ADP + H(+)</text>
        <dbReference type="Rhea" id="RHEA:14357"/>
        <dbReference type="ChEBI" id="CHEBI:15378"/>
        <dbReference type="ChEBI" id="CHEBI:30616"/>
        <dbReference type="ChEBI" id="CHEBI:57986"/>
        <dbReference type="ChEBI" id="CHEBI:58210"/>
        <dbReference type="ChEBI" id="CHEBI:456216"/>
        <dbReference type="EC" id="2.7.1.26"/>
    </reaction>
</comment>
<dbReference type="InterPro" id="IPR015864">
    <property type="entry name" value="FAD_synthase"/>
</dbReference>
<dbReference type="Gene3D" id="3.40.50.620">
    <property type="entry name" value="HUPs"/>
    <property type="match status" value="1"/>
</dbReference>
<evidence type="ECO:0000256" key="6">
    <source>
        <dbReference type="ARBA" id="ARBA00022679"/>
    </source>
</evidence>
<evidence type="ECO:0000256" key="7">
    <source>
        <dbReference type="ARBA" id="ARBA00022695"/>
    </source>
</evidence>
<gene>
    <name evidence="17" type="ORF">SHALO_1725</name>
</gene>
<name>A0A1D7TKI2_9BACT</name>
<feature type="domain" description="Riboflavin kinase" evidence="16">
    <location>
        <begin position="155"/>
        <end position="277"/>
    </location>
</feature>
<dbReference type="Pfam" id="PF06574">
    <property type="entry name" value="FAD_syn"/>
    <property type="match status" value="1"/>
</dbReference>
<comment type="function">
    <text evidence="1">Catalyzes the phosphorylation of riboflavin to FMN followed by the adenylation of FMN to FAD.</text>
</comment>
<dbReference type="UniPathway" id="UPA00276">
    <property type="reaction ID" value="UER00406"/>
</dbReference>
<evidence type="ECO:0000256" key="3">
    <source>
        <dbReference type="ARBA" id="ARBA00005201"/>
    </source>
</evidence>
<keyword evidence="6 15" id="KW-0808">Transferase</keyword>
<reference evidence="18" key="1">
    <citation type="submission" date="2016-08" db="EMBL/GenBank/DDBJ databases">
        <title>Complete genome sequence of the organohalide-respiring Epsilonproteobacterium Sulfurospirillum halorespirans.</title>
        <authorList>
            <person name="Goris T."/>
            <person name="Zimmermann J."/>
            <person name="Schenz B."/>
            <person name="Lemos M."/>
            <person name="Hackermueller J."/>
            <person name="Diekert G."/>
        </authorList>
    </citation>
    <scope>NUCLEOTIDE SEQUENCE [LARGE SCALE GENOMIC DNA]</scope>
    <source>
        <strain>DSM 13726</strain>
        <strain evidence="18">PCE-M2</strain>
    </source>
</reference>
<dbReference type="InterPro" id="IPR015865">
    <property type="entry name" value="Riboflavin_kinase_bac/euk"/>
</dbReference>
<comment type="catalytic activity">
    <reaction evidence="14 15">
        <text>FMN + ATP + H(+) = FAD + diphosphate</text>
        <dbReference type="Rhea" id="RHEA:17237"/>
        <dbReference type="ChEBI" id="CHEBI:15378"/>
        <dbReference type="ChEBI" id="CHEBI:30616"/>
        <dbReference type="ChEBI" id="CHEBI:33019"/>
        <dbReference type="ChEBI" id="CHEBI:57692"/>
        <dbReference type="ChEBI" id="CHEBI:58210"/>
        <dbReference type="EC" id="2.7.7.2"/>
    </reaction>
</comment>
<dbReference type="GO" id="GO:0005524">
    <property type="term" value="F:ATP binding"/>
    <property type="evidence" value="ECO:0007669"/>
    <property type="project" value="UniProtKB-UniRule"/>
</dbReference>
<dbReference type="AlphaFoldDB" id="A0A1D7TKI2"/>
<evidence type="ECO:0000313" key="18">
    <source>
        <dbReference type="Proteomes" id="UP000094609"/>
    </source>
</evidence>
<dbReference type="PANTHER" id="PTHR22749:SF6">
    <property type="entry name" value="RIBOFLAVIN KINASE"/>
    <property type="match status" value="1"/>
</dbReference>
<evidence type="ECO:0000256" key="1">
    <source>
        <dbReference type="ARBA" id="ARBA00002121"/>
    </source>
</evidence>
<dbReference type="NCBIfam" id="NF004162">
    <property type="entry name" value="PRK05627.1-5"/>
    <property type="match status" value="1"/>
</dbReference>
<keyword evidence="8 15" id="KW-0547">Nucleotide-binding</keyword>
<proteinExistence type="inferred from homology"/>
<keyword evidence="4 15" id="KW-0285">Flavoprotein</keyword>
<dbReference type="GO" id="GO:0009398">
    <property type="term" value="P:FMN biosynthetic process"/>
    <property type="evidence" value="ECO:0007669"/>
    <property type="project" value="UniProtKB-UniRule"/>
</dbReference>
<keyword evidence="18" id="KW-1185">Reference proteome</keyword>
<dbReference type="PANTHER" id="PTHR22749">
    <property type="entry name" value="RIBOFLAVIN KINASE/FMN ADENYLYLTRANSFERASE"/>
    <property type="match status" value="1"/>
</dbReference>
<dbReference type="NCBIfam" id="TIGR00083">
    <property type="entry name" value="ribF"/>
    <property type="match status" value="1"/>
</dbReference>
<evidence type="ECO:0000256" key="12">
    <source>
        <dbReference type="ARBA" id="ARBA00023268"/>
    </source>
</evidence>
<sequence>MLRRSTILKKESVDTLAIGSFDGIHVGHRQLINHLGSHGALFVIDKDQANLTPGIKRSEYAGYPCMFFHFLKVKDLSGAEFVELLKKEFPHLKKIVVGYDFCFGKHRSCTAKDLKTFFDGDVVIVEEFSYQGNSVHSSLIRTYLQEGRLEEANRFLGREYAITGDVVTGQGLGKKELVPTLNLKVLEYLIPHAGVYATRTRIAQTIYDSVSFIGVRESTDGAFSIETHILDATIPEIHGAVELFFVAFLRDNQKFNSLSELKSQIEHDCEEARKCLGTCRVYLRDFL</sequence>
<dbReference type="KEGG" id="shal:SHALO_1725"/>
<protein>
    <recommendedName>
        <fullName evidence="15">Riboflavin biosynthesis protein</fullName>
    </recommendedName>
    <domain>
        <recommendedName>
            <fullName evidence="15">Riboflavin kinase</fullName>
            <ecNumber evidence="15">2.7.1.26</ecNumber>
        </recommendedName>
        <alternativeName>
            <fullName evidence="15">Flavokinase</fullName>
        </alternativeName>
    </domain>
    <domain>
        <recommendedName>
            <fullName evidence="15">FMN adenylyltransferase</fullName>
            <ecNumber evidence="15">2.7.7.2</ecNumber>
        </recommendedName>
        <alternativeName>
            <fullName evidence="15">FAD pyrophosphorylase</fullName>
        </alternativeName>
        <alternativeName>
            <fullName evidence="15">FAD synthase</fullName>
        </alternativeName>
    </domain>
</protein>
<keyword evidence="5 15" id="KW-0288">FMN</keyword>
<evidence type="ECO:0000256" key="15">
    <source>
        <dbReference type="PIRNR" id="PIRNR004491"/>
    </source>
</evidence>
<evidence type="ECO:0000256" key="11">
    <source>
        <dbReference type="ARBA" id="ARBA00022840"/>
    </source>
</evidence>
<dbReference type="RefSeq" id="WP_069478181.1">
    <property type="nucleotide sequence ID" value="NZ_CP017111.1"/>
</dbReference>
<evidence type="ECO:0000256" key="13">
    <source>
        <dbReference type="ARBA" id="ARBA00047880"/>
    </source>
</evidence>